<protein>
    <submittedName>
        <fullName evidence="5">Glycosyl transferase</fullName>
    </submittedName>
</protein>
<keyword evidence="3" id="KW-0448">Lipopolysaccharide biosynthesis</keyword>
<name>A0A0N7JTZ2_9BURK</name>
<dbReference type="Proteomes" id="UP000019146">
    <property type="component" value="Chromosome 1"/>
</dbReference>
<dbReference type="AlphaFoldDB" id="A0A0N7JTZ2"/>
<dbReference type="RefSeq" id="WP_036004786.1">
    <property type="nucleotide sequence ID" value="NZ_CP012746.1"/>
</dbReference>
<evidence type="ECO:0000256" key="1">
    <source>
        <dbReference type="ARBA" id="ARBA00005068"/>
    </source>
</evidence>
<dbReference type="Pfam" id="PF01755">
    <property type="entry name" value="Glyco_transf_25"/>
    <property type="match status" value="1"/>
</dbReference>
<evidence type="ECO:0000256" key="3">
    <source>
        <dbReference type="ARBA" id="ARBA00022985"/>
    </source>
</evidence>
<keyword evidence="5" id="KW-0808">Transferase</keyword>
<organism evidence="5 6">
    <name type="scientific">Paraburkholderia caribensis MBA4</name>
    <dbReference type="NCBI Taxonomy" id="1323664"/>
    <lineage>
        <taxon>Bacteria</taxon>
        <taxon>Pseudomonadati</taxon>
        <taxon>Pseudomonadota</taxon>
        <taxon>Betaproteobacteria</taxon>
        <taxon>Burkholderiales</taxon>
        <taxon>Burkholderiaceae</taxon>
        <taxon>Paraburkholderia</taxon>
    </lineage>
</organism>
<evidence type="ECO:0000313" key="5">
    <source>
        <dbReference type="EMBL" id="ALL64965.1"/>
    </source>
</evidence>
<dbReference type="EMBL" id="CP012746">
    <property type="protein sequence ID" value="ALL64965.1"/>
    <property type="molecule type" value="Genomic_DNA"/>
</dbReference>
<feature type="domain" description="Glycosyl transferase family 25" evidence="4">
    <location>
        <begin position="2"/>
        <end position="177"/>
    </location>
</feature>
<dbReference type="GeneID" id="69969072"/>
<comment type="pathway">
    <text evidence="2">Glycan metabolism; lacto-N-neotetraose biosynthesis.</text>
</comment>
<dbReference type="CDD" id="cd06532">
    <property type="entry name" value="Glyco_transf_25"/>
    <property type="match status" value="1"/>
</dbReference>
<dbReference type="GO" id="GO:0009103">
    <property type="term" value="P:lipopolysaccharide biosynthetic process"/>
    <property type="evidence" value="ECO:0007669"/>
    <property type="project" value="UniProtKB-KW"/>
</dbReference>
<gene>
    <name evidence="5" type="ORF">K788_0002470</name>
</gene>
<sequence length="261" mass="29489">MKIFVINLDKSTDRLSHMTAQIDRLGYAWERFSALGPAQVEEMSRTLDLPLFRGTCSAGEKGAALSHYSIWKKVVEEGIDDALVLEDDVHFCRDARSLIDSLNEKISRGFRYDIVKMETSLAGIIIDRKGLNLSARTGLHRLRSNHTGAGAYLISREGCRKMIERFSASDRAVDLVMFSGDLEATHIYQLHPAPCIQDVWLKSGKKGIASVIGEERAEWRPGSVWVQRAKVPFRGVYDFLQTLRVWNRGLVKIRSCYKDGI</sequence>
<evidence type="ECO:0000256" key="2">
    <source>
        <dbReference type="ARBA" id="ARBA00005222"/>
    </source>
</evidence>
<dbReference type="GO" id="GO:0016740">
    <property type="term" value="F:transferase activity"/>
    <property type="evidence" value="ECO:0007669"/>
    <property type="project" value="UniProtKB-KW"/>
</dbReference>
<dbReference type="UniPathway" id="UPA00820"/>
<proteinExistence type="predicted"/>
<comment type="pathway">
    <text evidence="1">Bacterial outer membrane biogenesis; lipooligosaccharide biosynthesis.</text>
</comment>
<dbReference type="UniPathway" id="UPA00501"/>
<reference evidence="5 6" key="1">
    <citation type="journal article" date="2014" name="Genome Announc.">
        <title>Draft Genome Sequence of the Haloacid-Degrading Burkholderia caribensis Strain MBA4.</title>
        <authorList>
            <person name="Pan Y."/>
            <person name="Kong K.F."/>
            <person name="Tsang J.S."/>
        </authorList>
    </citation>
    <scope>NUCLEOTIDE SEQUENCE [LARGE SCALE GENOMIC DNA]</scope>
    <source>
        <strain evidence="5 6">MBA4</strain>
    </source>
</reference>
<evidence type="ECO:0000259" key="4">
    <source>
        <dbReference type="Pfam" id="PF01755"/>
    </source>
</evidence>
<evidence type="ECO:0000313" key="6">
    <source>
        <dbReference type="Proteomes" id="UP000019146"/>
    </source>
</evidence>
<dbReference type="KEGG" id="bcai:K788_0002470"/>
<accession>A0A0N7JTZ2</accession>
<dbReference type="InterPro" id="IPR002654">
    <property type="entry name" value="Glyco_trans_25"/>
</dbReference>